<keyword evidence="2" id="KW-0812">Transmembrane</keyword>
<dbReference type="InterPro" id="IPR010559">
    <property type="entry name" value="Sig_transdc_His_kin_internal"/>
</dbReference>
<reference evidence="4" key="1">
    <citation type="submission" date="2023-07" db="EMBL/GenBank/DDBJ databases">
        <title>Two novel species in the genus Flavivirga.</title>
        <authorList>
            <person name="Kwon K."/>
        </authorList>
    </citation>
    <scope>NUCLEOTIDE SEQUENCE</scope>
    <source>
        <strain evidence="4">KACC 14158</strain>
    </source>
</reference>
<dbReference type="GO" id="GO:0016301">
    <property type="term" value="F:kinase activity"/>
    <property type="evidence" value="ECO:0007669"/>
    <property type="project" value="UniProtKB-KW"/>
</dbReference>
<accession>A0ABT8WKW4</accession>
<feature type="domain" description="Signal transduction histidine kinase internal region" evidence="3">
    <location>
        <begin position="184"/>
        <end position="260"/>
    </location>
</feature>
<keyword evidence="1" id="KW-0175">Coiled coil</keyword>
<feature type="transmembrane region" description="Helical" evidence="2">
    <location>
        <begin position="53"/>
        <end position="72"/>
    </location>
</feature>
<dbReference type="Gene3D" id="3.30.565.10">
    <property type="entry name" value="Histidine kinase-like ATPase, C-terminal domain"/>
    <property type="match status" value="1"/>
</dbReference>
<proteinExistence type="predicted"/>
<dbReference type="Proteomes" id="UP001176806">
    <property type="component" value="Unassembled WGS sequence"/>
</dbReference>
<feature type="transmembrane region" description="Helical" evidence="2">
    <location>
        <begin position="12"/>
        <end position="33"/>
    </location>
</feature>
<evidence type="ECO:0000259" key="3">
    <source>
        <dbReference type="Pfam" id="PF06580"/>
    </source>
</evidence>
<evidence type="ECO:0000313" key="4">
    <source>
        <dbReference type="EMBL" id="MDO5973798.1"/>
    </source>
</evidence>
<dbReference type="RefSeq" id="WP_303300944.1">
    <property type="nucleotide sequence ID" value="NZ_BAABDA010000051.1"/>
</dbReference>
<sequence length="369" mass="42836">MNEKFLNKQSSKFFESIFISLFWILLFILPPFFQWINSVAIHWNVVFNVWVDYLPLLIVFCANRFILIRVFLFKKRYFLHIVSVTIVIALTVLGSITIRQQLVPQKIVSQHRQALLQFPDANKAVVQQGGAGGQTHIGTYPPYVNLILLSILLVGFDTGMKLSVQWAQTQRQKAEVEKENIKNELAFLRNQVSPHFLMNTLNNIHSLIDFDTIEAKRSIAKLSILMRHLLYESNEKSIPLTKEIKFIKSYVELMKLRFCEEVTIKLELPENPPNILIPPLLFTNILENAFKYGISYEHKSFVYINLLIHQNELKFTIQNSLHAKFKTAKNSGIGIENTKKRLKLLYNDNYVFTCTENENVFSSTIKIPI</sequence>
<evidence type="ECO:0000313" key="5">
    <source>
        <dbReference type="Proteomes" id="UP001176806"/>
    </source>
</evidence>
<comment type="caution">
    <text evidence="4">The sequence shown here is derived from an EMBL/GenBank/DDBJ whole genome shotgun (WGS) entry which is preliminary data.</text>
</comment>
<dbReference type="SUPFAM" id="SSF55874">
    <property type="entry name" value="ATPase domain of HSP90 chaperone/DNA topoisomerase II/histidine kinase"/>
    <property type="match status" value="1"/>
</dbReference>
<dbReference type="EMBL" id="JAUOEL010000002">
    <property type="protein sequence ID" value="MDO5973798.1"/>
    <property type="molecule type" value="Genomic_DNA"/>
</dbReference>
<dbReference type="PANTHER" id="PTHR34220:SF7">
    <property type="entry name" value="SENSOR HISTIDINE KINASE YPDA"/>
    <property type="match status" value="1"/>
</dbReference>
<keyword evidence="4" id="KW-0418">Kinase</keyword>
<dbReference type="InterPro" id="IPR036890">
    <property type="entry name" value="HATPase_C_sf"/>
</dbReference>
<evidence type="ECO:0000256" key="1">
    <source>
        <dbReference type="SAM" id="Coils"/>
    </source>
</evidence>
<dbReference type="PANTHER" id="PTHR34220">
    <property type="entry name" value="SENSOR HISTIDINE KINASE YPDA"/>
    <property type="match status" value="1"/>
</dbReference>
<protein>
    <submittedName>
        <fullName evidence="4">Histidine kinase</fullName>
    </submittedName>
</protein>
<feature type="transmembrane region" description="Helical" evidence="2">
    <location>
        <begin position="77"/>
        <end position="98"/>
    </location>
</feature>
<keyword evidence="5" id="KW-1185">Reference proteome</keyword>
<evidence type="ECO:0000256" key="2">
    <source>
        <dbReference type="SAM" id="Phobius"/>
    </source>
</evidence>
<keyword evidence="4" id="KW-0808">Transferase</keyword>
<dbReference type="Pfam" id="PF06580">
    <property type="entry name" value="His_kinase"/>
    <property type="match status" value="1"/>
</dbReference>
<organism evidence="4 5">
    <name type="scientific">Flavivirga jejuensis</name>
    <dbReference type="NCBI Taxonomy" id="870487"/>
    <lineage>
        <taxon>Bacteria</taxon>
        <taxon>Pseudomonadati</taxon>
        <taxon>Bacteroidota</taxon>
        <taxon>Flavobacteriia</taxon>
        <taxon>Flavobacteriales</taxon>
        <taxon>Flavobacteriaceae</taxon>
        <taxon>Flavivirga</taxon>
    </lineage>
</organism>
<keyword evidence="2" id="KW-1133">Transmembrane helix</keyword>
<feature type="coiled-coil region" evidence="1">
    <location>
        <begin position="164"/>
        <end position="191"/>
    </location>
</feature>
<dbReference type="InterPro" id="IPR050640">
    <property type="entry name" value="Bact_2-comp_sensor_kinase"/>
</dbReference>
<keyword evidence="2" id="KW-0472">Membrane</keyword>
<name>A0ABT8WKW4_9FLAO</name>
<gene>
    <name evidence="4" type="ORF">Q4Q40_06340</name>
</gene>